<dbReference type="AlphaFoldDB" id="A0A6G4U9B5"/>
<dbReference type="PROSITE" id="PS00716">
    <property type="entry name" value="SIGMA70_2"/>
    <property type="match status" value="1"/>
</dbReference>
<feature type="domain" description="RNA polymerase sigma-70" evidence="8">
    <location>
        <begin position="249"/>
        <end position="275"/>
    </location>
</feature>
<dbReference type="Proteomes" id="UP000481583">
    <property type="component" value="Unassembled WGS sequence"/>
</dbReference>
<dbReference type="InterPro" id="IPR007627">
    <property type="entry name" value="RNA_pol_sigma70_r2"/>
</dbReference>
<dbReference type="InterPro" id="IPR050239">
    <property type="entry name" value="Sigma-70_RNA_pol_init_factors"/>
</dbReference>
<dbReference type="InterPro" id="IPR013325">
    <property type="entry name" value="RNA_pol_sigma_r2"/>
</dbReference>
<sequence length="289" mass="32054">MNLRITPAPTLTATDPVKDYLKQIGQTPLLSAAEETALGERIAGGGADGERAREHMLRANLRLVVSVAKRYTGLGLPFLDLVQEGNLGLMRAVEKWDHTRGLKFSTYGIWWIKQGITRALADQSRTIRVPAHMHQQINKVVRTQRTLFHELGREPTDEELAAVVELPPEKVADIRRYARQPVSLHLPLDEDGGGELGDVLPDANGGAAYESVDRGLLREQLRRILDGLTEREAGVISQRYGLGDGEPKSLEEIGRAYGVTRERIRQIETKTMAKLRRPSVAGALRGYLT</sequence>
<gene>
    <name evidence="9" type="ORF">G5C51_33085</name>
</gene>
<dbReference type="SUPFAM" id="SSF88946">
    <property type="entry name" value="Sigma2 domain of RNA polymerase sigma factors"/>
    <property type="match status" value="1"/>
</dbReference>
<accession>A0A6G4U9B5</accession>
<name>A0A6G4U9B5_9ACTN</name>
<dbReference type="InterPro" id="IPR036388">
    <property type="entry name" value="WH-like_DNA-bd_sf"/>
</dbReference>
<dbReference type="Pfam" id="PF04539">
    <property type="entry name" value="Sigma70_r3"/>
    <property type="match status" value="1"/>
</dbReference>
<organism evidence="9 10">
    <name type="scientific">Streptomyces coryli</name>
    <dbReference type="NCBI Taxonomy" id="1128680"/>
    <lineage>
        <taxon>Bacteria</taxon>
        <taxon>Bacillati</taxon>
        <taxon>Actinomycetota</taxon>
        <taxon>Actinomycetes</taxon>
        <taxon>Kitasatosporales</taxon>
        <taxon>Streptomycetaceae</taxon>
        <taxon>Streptomyces</taxon>
    </lineage>
</organism>
<keyword evidence="2 6" id="KW-0805">Transcription regulation</keyword>
<keyword evidence="3 6" id="KW-0731">Sigma factor</keyword>
<dbReference type="Gene3D" id="1.10.10.10">
    <property type="entry name" value="Winged helix-like DNA-binding domain superfamily/Winged helix DNA-binding domain"/>
    <property type="match status" value="2"/>
</dbReference>
<proteinExistence type="inferred from homology"/>
<feature type="domain" description="RNA polymerase sigma-70" evidence="7">
    <location>
        <begin position="80"/>
        <end position="93"/>
    </location>
</feature>
<dbReference type="InterPro" id="IPR007624">
    <property type="entry name" value="RNA_pol_sigma70_r3"/>
</dbReference>
<evidence type="ECO:0000256" key="3">
    <source>
        <dbReference type="ARBA" id="ARBA00023082"/>
    </source>
</evidence>
<evidence type="ECO:0000259" key="8">
    <source>
        <dbReference type="PROSITE" id="PS00716"/>
    </source>
</evidence>
<evidence type="ECO:0000313" key="9">
    <source>
        <dbReference type="EMBL" id="NGN68713.1"/>
    </source>
</evidence>
<dbReference type="Pfam" id="PF00140">
    <property type="entry name" value="Sigma70_r1_2"/>
    <property type="match status" value="1"/>
</dbReference>
<keyword evidence="5 6" id="KW-0804">Transcription</keyword>
<evidence type="ECO:0000256" key="2">
    <source>
        <dbReference type="ARBA" id="ARBA00023015"/>
    </source>
</evidence>
<comment type="function">
    <text evidence="6">Sigma factors are initiation factors that promote the attachment of RNA polymerase to specific initiation sites and are then released.</text>
</comment>
<dbReference type="InterPro" id="IPR014284">
    <property type="entry name" value="RNA_pol_sigma-70_dom"/>
</dbReference>
<dbReference type="PANTHER" id="PTHR30603:SF59">
    <property type="entry name" value="RNA POLYMERASE PRINCIPAL SIGMA FACTOR HRDA"/>
    <property type="match status" value="1"/>
</dbReference>
<dbReference type="Pfam" id="PF04545">
    <property type="entry name" value="Sigma70_r4"/>
    <property type="match status" value="1"/>
</dbReference>
<dbReference type="PRINTS" id="PR00046">
    <property type="entry name" value="SIGMA70FCT"/>
</dbReference>
<protein>
    <recommendedName>
        <fullName evidence="6">RNA polymerase sigma factor</fullName>
    </recommendedName>
</protein>
<dbReference type="Pfam" id="PF04542">
    <property type="entry name" value="Sigma70_r2"/>
    <property type="match status" value="1"/>
</dbReference>
<evidence type="ECO:0000256" key="1">
    <source>
        <dbReference type="ARBA" id="ARBA00007788"/>
    </source>
</evidence>
<dbReference type="EMBL" id="JAAKZV010000225">
    <property type="protein sequence ID" value="NGN68713.1"/>
    <property type="molecule type" value="Genomic_DNA"/>
</dbReference>
<evidence type="ECO:0000256" key="4">
    <source>
        <dbReference type="ARBA" id="ARBA00023125"/>
    </source>
</evidence>
<dbReference type="PANTHER" id="PTHR30603">
    <property type="entry name" value="RNA POLYMERASE SIGMA FACTOR RPO"/>
    <property type="match status" value="1"/>
</dbReference>
<comment type="caution">
    <text evidence="9">The sequence shown here is derived from an EMBL/GenBank/DDBJ whole genome shotgun (WGS) entry which is preliminary data.</text>
</comment>
<dbReference type="InterPro" id="IPR013324">
    <property type="entry name" value="RNA_pol_sigma_r3/r4-like"/>
</dbReference>
<dbReference type="CDD" id="cd06171">
    <property type="entry name" value="Sigma70_r4"/>
    <property type="match status" value="1"/>
</dbReference>
<dbReference type="PROSITE" id="PS00715">
    <property type="entry name" value="SIGMA70_1"/>
    <property type="match status" value="1"/>
</dbReference>
<dbReference type="FunFam" id="1.10.601.10:FF:000001">
    <property type="entry name" value="RNA polymerase sigma factor SigA"/>
    <property type="match status" value="1"/>
</dbReference>
<dbReference type="InterPro" id="IPR007630">
    <property type="entry name" value="RNA_pol_sigma70_r4"/>
</dbReference>
<keyword evidence="10" id="KW-1185">Reference proteome</keyword>
<evidence type="ECO:0000259" key="7">
    <source>
        <dbReference type="PROSITE" id="PS00715"/>
    </source>
</evidence>
<evidence type="ECO:0000313" key="10">
    <source>
        <dbReference type="Proteomes" id="UP000481583"/>
    </source>
</evidence>
<dbReference type="SUPFAM" id="SSF88659">
    <property type="entry name" value="Sigma3 and sigma4 domains of RNA polymerase sigma factors"/>
    <property type="match status" value="2"/>
</dbReference>
<dbReference type="GO" id="GO:0003677">
    <property type="term" value="F:DNA binding"/>
    <property type="evidence" value="ECO:0007669"/>
    <property type="project" value="UniProtKB-KW"/>
</dbReference>
<dbReference type="NCBIfam" id="TIGR02937">
    <property type="entry name" value="sigma70-ECF"/>
    <property type="match status" value="1"/>
</dbReference>
<comment type="similarity">
    <text evidence="1 6">Belongs to the sigma-70 factor family.</text>
</comment>
<dbReference type="GO" id="GO:0006352">
    <property type="term" value="P:DNA-templated transcription initiation"/>
    <property type="evidence" value="ECO:0007669"/>
    <property type="project" value="InterPro"/>
</dbReference>
<dbReference type="GO" id="GO:0016987">
    <property type="term" value="F:sigma factor activity"/>
    <property type="evidence" value="ECO:0007669"/>
    <property type="project" value="UniProtKB-KW"/>
</dbReference>
<evidence type="ECO:0000256" key="5">
    <source>
        <dbReference type="ARBA" id="ARBA00023163"/>
    </source>
</evidence>
<reference evidence="9 10" key="1">
    <citation type="submission" date="2020-02" db="EMBL/GenBank/DDBJ databases">
        <title>Whole-genome analyses of novel actinobacteria.</title>
        <authorList>
            <person name="Sahin N."/>
        </authorList>
    </citation>
    <scope>NUCLEOTIDE SEQUENCE [LARGE SCALE GENOMIC DNA]</scope>
    <source>
        <strain evidence="9 10">A7024</strain>
    </source>
</reference>
<keyword evidence="4 6" id="KW-0238">DNA-binding</keyword>
<dbReference type="Gene3D" id="1.10.601.10">
    <property type="entry name" value="RNA Polymerase Primary Sigma Factor"/>
    <property type="match status" value="1"/>
</dbReference>
<dbReference type="InterPro" id="IPR009042">
    <property type="entry name" value="RNA_pol_sigma70_r1_2"/>
</dbReference>
<dbReference type="InterPro" id="IPR000943">
    <property type="entry name" value="RNA_pol_sigma70"/>
</dbReference>
<dbReference type="PIRSF" id="PIRSF000770">
    <property type="entry name" value="RNA_pol_sigma-SigE/K"/>
    <property type="match status" value="1"/>
</dbReference>
<evidence type="ECO:0000256" key="6">
    <source>
        <dbReference type="RuleBase" id="RU362124"/>
    </source>
</evidence>